<dbReference type="Pfam" id="PF04932">
    <property type="entry name" value="Wzy_C"/>
    <property type="match status" value="1"/>
</dbReference>
<keyword evidence="3 5" id="KW-1133">Transmembrane helix</keyword>
<dbReference type="InterPro" id="IPR051533">
    <property type="entry name" value="WaaL-like"/>
</dbReference>
<feature type="transmembrane region" description="Helical" evidence="5">
    <location>
        <begin position="336"/>
        <end position="357"/>
    </location>
</feature>
<feature type="transmembrane region" description="Helical" evidence="5">
    <location>
        <begin position="223"/>
        <end position="239"/>
    </location>
</feature>
<dbReference type="GO" id="GO:0016874">
    <property type="term" value="F:ligase activity"/>
    <property type="evidence" value="ECO:0007669"/>
    <property type="project" value="UniProtKB-KW"/>
</dbReference>
<comment type="subcellular location">
    <subcellularLocation>
        <location evidence="1">Membrane</location>
        <topology evidence="1">Multi-pass membrane protein</topology>
    </subcellularLocation>
</comment>
<dbReference type="PANTHER" id="PTHR37422">
    <property type="entry name" value="TEICHURONIC ACID BIOSYNTHESIS PROTEIN TUAE"/>
    <property type="match status" value="1"/>
</dbReference>
<organism evidence="7 8">
    <name type="scientific">Marinobacter xestospongiae</name>
    <dbReference type="NCBI Taxonomy" id="994319"/>
    <lineage>
        <taxon>Bacteria</taxon>
        <taxon>Pseudomonadati</taxon>
        <taxon>Pseudomonadota</taxon>
        <taxon>Gammaproteobacteria</taxon>
        <taxon>Pseudomonadales</taxon>
        <taxon>Marinobacteraceae</taxon>
        <taxon>Marinobacter</taxon>
    </lineage>
</organism>
<evidence type="ECO:0000256" key="2">
    <source>
        <dbReference type="ARBA" id="ARBA00022692"/>
    </source>
</evidence>
<feature type="transmembrane region" description="Helical" evidence="5">
    <location>
        <begin position="174"/>
        <end position="192"/>
    </location>
</feature>
<feature type="transmembrane region" description="Helical" evidence="5">
    <location>
        <begin position="83"/>
        <end position="102"/>
    </location>
</feature>
<reference evidence="7 8" key="1">
    <citation type="submission" date="2023-10" db="EMBL/GenBank/DDBJ databases">
        <title>Characteristics and mechanism of a salt-tolerant marine origin heterotrophic nitrifying- aerobic denitrifying bacteria Marinobacter xestospongiae HN1.</title>
        <authorList>
            <person name="Qi R."/>
        </authorList>
    </citation>
    <scope>NUCLEOTIDE SEQUENCE [LARGE SCALE GENOMIC DNA]</scope>
    <source>
        <strain evidence="7 8">HN1</strain>
    </source>
</reference>
<keyword evidence="7" id="KW-0436">Ligase</keyword>
<keyword evidence="4 5" id="KW-0472">Membrane</keyword>
<gene>
    <name evidence="7" type="ORF">RYS15_13640</name>
</gene>
<feature type="transmembrane region" description="Helical" evidence="5">
    <location>
        <begin position="199"/>
        <end position="217"/>
    </location>
</feature>
<evidence type="ECO:0000313" key="8">
    <source>
        <dbReference type="Proteomes" id="UP001269819"/>
    </source>
</evidence>
<feature type="transmembrane region" description="Helical" evidence="5">
    <location>
        <begin position="378"/>
        <end position="400"/>
    </location>
</feature>
<feature type="transmembrane region" description="Helical" evidence="5">
    <location>
        <begin position="51"/>
        <end position="71"/>
    </location>
</feature>
<dbReference type="Proteomes" id="UP001269819">
    <property type="component" value="Unassembled WGS sequence"/>
</dbReference>
<feature type="transmembrane region" description="Helical" evidence="5">
    <location>
        <begin position="406"/>
        <end position="423"/>
    </location>
</feature>
<dbReference type="EMBL" id="JAWIIJ010000009">
    <property type="protein sequence ID" value="MDV2079727.1"/>
    <property type="molecule type" value="Genomic_DNA"/>
</dbReference>
<accession>A0ABU3W0K6</accession>
<proteinExistence type="predicted"/>
<evidence type="ECO:0000256" key="1">
    <source>
        <dbReference type="ARBA" id="ARBA00004141"/>
    </source>
</evidence>
<feature type="transmembrane region" description="Helical" evidence="5">
    <location>
        <begin position="7"/>
        <end position="31"/>
    </location>
</feature>
<keyword evidence="8" id="KW-1185">Reference proteome</keyword>
<feature type="domain" description="O-antigen ligase-related" evidence="6">
    <location>
        <begin position="208"/>
        <end position="353"/>
    </location>
</feature>
<sequence>MSKFALLFIVVVMGGVAATFLVSGAASFILYQLIYFLNPGARWWSVEIPQLSYSFIAAVLMLFSLGIRYRQYTEVSPWRRQPAFKWMLALLVMYFLTNLYALNPAAHHRFTIDLAKLVVIVLVAYKLLNSERTLNAALWGYLIGATYIGYLATITGRNSGDRVEGIGLVDSPDANGVAAALVPAGALLMYYAWMGNWKVRMLCVFCGALIANGLVLINSRGAFLGVVAGSGLYLLYMIFSRYRGKGQRAMAIVIAIAGLSGALYVTDAQFWERMSTLQDLESRESGSGRVTFWLTTFDMLEDHPMGMGVQGYNQLASVYMDDATRGGVENRSVHSMWFQGLSEVGPVGFAFFLIMLVTLYRSTKRARRWVIANGDNRVYFKMLAIECGLISYLAAATFINQFRAEILYWMVMLVAVAVNVFYLQKVTEEKAAPVRGRRRNQSMVREAG</sequence>
<feature type="transmembrane region" description="Helical" evidence="5">
    <location>
        <begin position="251"/>
        <end position="271"/>
    </location>
</feature>
<dbReference type="PANTHER" id="PTHR37422:SF23">
    <property type="entry name" value="TEICHURONIC ACID BIOSYNTHESIS PROTEIN TUAE"/>
    <property type="match status" value="1"/>
</dbReference>
<evidence type="ECO:0000256" key="5">
    <source>
        <dbReference type="SAM" id="Phobius"/>
    </source>
</evidence>
<evidence type="ECO:0000259" key="6">
    <source>
        <dbReference type="Pfam" id="PF04932"/>
    </source>
</evidence>
<dbReference type="InterPro" id="IPR007016">
    <property type="entry name" value="O-antigen_ligase-rel_domated"/>
</dbReference>
<dbReference type="RefSeq" id="WP_316974227.1">
    <property type="nucleotide sequence ID" value="NZ_JAWIIJ010000009.1"/>
</dbReference>
<comment type="caution">
    <text evidence="7">The sequence shown here is derived from an EMBL/GenBank/DDBJ whole genome shotgun (WGS) entry which is preliminary data.</text>
</comment>
<protein>
    <submittedName>
        <fullName evidence="7">O-antigen ligase family protein</fullName>
    </submittedName>
</protein>
<feature type="transmembrane region" description="Helical" evidence="5">
    <location>
        <begin position="135"/>
        <end position="154"/>
    </location>
</feature>
<evidence type="ECO:0000256" key="3">
    <source>
        <dbReference type="ARBA" id="ARBA00022989"/>
    </source>
</evidence>
<evidence type="ECO:0000256" key="4">
    <source>
        <dbReference type="ARBA" id="ARBA00023136"/>
    </source>
</evidence>
<name>A0ABU3W0K6_9GAMM</name>
<keyword evidence="2 5" id="KW-0812">Transmembrane</keyword>
<evidence type="ECO:0000313" key="7">
    <source>
        <dbReference type="EMBL" id="MDV2079727.1"/>
    </source>
</evidence>
<feature type="transmembrane region" description="Helical" evidence="5">
    <location>
        <begin position="108"/>
        <end position="128"/>
    </location>
</feature>